<keyword evidence="8" id="KW-1185">Reference proteome</keyword>
<dbReference type="Proteomes" id="UP001062443">
    <property type="component" value="Unassembled WGS sequence"/>
</dbReference>
<dbReference type="InterPro" id="IPR015424">
    <property type="entry name" value="PyrdxlP-dep_Trfase"/>
</dbReference>
<evidence type="ECO:0000313" key="8">
    <source>
        <dbReference type="Proteomes" id="UP001062443"/>
    </source>
</evidence>
<keyword evidence="3 6" id="KW-0663">Pyridoxal phosphate</keyword>
<comment type="cofactor">
    <cofactor evidence="1 6">
        <name>pyridoxal 5'-phosphate</name>
        <dbReference type="ChEBI" id="CHEBI:597326"/>
    </cofactor>
</comment>
<dbReference type="EMBL" id="BAQB01000022">
    <property type="protein sequence ID" value="GBR48019.1"/>
    <property type="molecule type" value="Genomic_DNA"/>
</dbReference>
<evidence type="ECO:0000256" key="3">
    <source>
        <dbReference type="ARBA" id="ARBA00022898"/>
    </source>
</evidence>
<dbReference type="PANTHER" id="PTHR43500:SF1">
    <property type="entry name" value="CYSTATHIONINE BETA-LYASE-RELATED"/>
    <property type="match status" value="1"/>
</dbReference>
<evidence type="ECO:0000256" key="1">
    <source>
        <dbReference type="ARBA" id="ARBA00001933"/>
    </source>
</evidence>
<dbReference type="NCBIfam" id="TIGR01324">
    <property type="entry name" value="cysta_beta_ly_B"/>
    <property type="match status" value="1"/>
</dbReference>
<dbReference type="InterPro" id="IPR006233">
    <property type="entry name" value="Cys_b_lyase_bac"/>
</dbReference>
<accession>A0ABQ0QKH7</accession>
<dbReference type="Gene3D" id="3.40.640.10">
    <property type="entry name" value="Type I PLP-dependent aspartate aminotransferase-like (Major domain)"/>
    <property type="match status" value="1"/>
</dbReference>
<dbReference type="InterPro" id="IPR015422">
    <property type="entry name" value="PyrdxlP-dep_Trfase_small"/>
</dbReference>
<dbReference type="PANTHER" id="PTHR43500">
    <property type="entry name" value="CYSTATHIONINE BETA-LYASE-RELATED"/>
    <property type="match status" value="1"/>
</dbReference>
<comment type="catalytic activity">
    <reaction evidence="5">
        <text>L,L-cystathionine + H2O = L-homocysteine + pyruvate + NH4(+)</text>
        <dbReference type="Rhea" id="RHEA:13965"/>
        <dbReference type="ChEBI" id="CHEBI:15361"/>
        <dbReference type="ChEBI" id="CHEBI:15377"/>
        <dbReference type="ChEBI" id="CHEBI:28938"/>
        <dbReference type="ChEBI" id="CHEBI:58161"/>
        <dbReference type="ChEBI" id="CHEBI:58199"/>
    </reaction>
</comment>
<reference evidence="7" key="1">
    <citation type="submission" date="2013-04" db="EMBL/GenBank/DDBJ databases">
        <title>The genome sequencing project of 58 acetic acid bacteria.</title>
        <authorList>
            <person name="Okamoto-Kainuma A."/>
            <person name="Ishikawa M."/>
            <person name="Umino S."/>
            <person name="Koizumi Y."/>
            <person name="Shiwa Y."/>
            <person name="Yoshikawa H."/>
            <person name="Matsutani M."/>
            <person name="Matsushita K."/>
        </authorList>
    </citation>
    <scope>NUCLEOTIDE SEQUENCE</scope>
    <source>
        <strain evidence="7">NBRC 106556</strain>
    </source>
</reference>
<evidence type="ECO:0000256" key="6">
    <source>
        <dbReference type="RuleBase" id="RU362118"/>
    </source>
</evidence>
<sequence>MDHALDKSLTAGWHKMATTLVQGGRADVEESGTLVNLPVERGSTVLFPSIEAMNRQDGRSHAHKAVYGAMGNPTQHELEQFIAVLEGGSHTQIVNSGLSACTTPLLAFLGQGDHLLLPDSVYGPTRRFAETMLRRLGVQTSYYPPMASREVVEGFLQSNTRIVFAESPGSHTFEVQDVPMLADVAHQAGALCFLDNTWGFGIFQPFEHGVDVSIQALSKYPSGHADVIMGSITVNDAAHWKILRDASIQLGQCASPDDCWLVLRGLRTIGVRMAHQSQNAYALAAWLKTRSEVERVLHPAFEDCPGHDFWKRDFQGANGLFGVQLKADISVQAAETMLDGLRHFGIGASWGGYESLVLPTTGHIRRSAEAGPTAATFRVHVGLESLEDLKIDLSRGLDSLAYHAAE</sequence>
<evidence type="ECO:0000256" key="5">
    <source>
        <dbReference type="ARBA" id="ARBA00047517"/>
    </source>
</evidence>
<evidence type="ECO:0000256" key="4">
    <source>
        <dbReference type="ARBA" id="ARBA00023239"/>
    </source>
</evidence>
<dbReference type="InterPro" id="IPR015421">
    <property type="entry name" value="PyrdxlP-dep_Trfase_major"/>
</dbReference>
<proteinExistence type="inferred from homology"/>
<dbReference type="PIRSF" id="PIRSF001434">
    <property type="entry name" value="CGS"/>
    <property type="match status" value="1"/>
</dbReference>
<name>A0ABQ0QKH7_9PROT</name>
<comment type="similarity">
    <text evidence="2 6">Belongs to the trans-sulfuration enzymes family.</text>
</comment>
<organism evidence="7 8">
    <name type="scientific">Neokomagataea tanensis NBRC 106556</name>
    <dbReference type="NCBI Taxonomy" id="1223519"/>
    <lineage>
        <taxon>Bacteria</taxon>
        <taxon>Pseudomonadati</taxon>
        <taxon>Pseudomonadota</taxon>
        <taxon>Alphaproteobacteria</taxon>
        <taxon>Acetobacterales</taxon>
        <taxon>Acetobacteraceae</taxon>
        <taxon>Neokomagataea</taxon>
    </lineage>
</organism>
<keyword evidence="4" id="KW-0456">Lyase</keyword>
<dbReference type="SUPFAM" id="SSF53383">
    <property type="entry name" value="PLP-dependent transferases"/>
    <property type="match status" value="1"/>
</dbReference>
<dbReference type="Pfam" id="PF01053">
    <property type="entry name" value="Cys_Met_Meta_PP"/>
    <property type="match status" value="1"/>
</dbReference>
<gene>
    <name evidence="7" type="ORF">AA106556_1659</name>
</gene>
<dbReference type="InterPro" id="IPR000277">
    <property type="entry name" value="Cys/Met-Metab_PyrdxlP-dep_enz"/>
</dbReference>
<dbReference type="Gene3D" id="3.90.1150.10">
    <property type="entry name" value="Aspartate Aminotransferase, domain 1"/>
    <property type="match status" value="1"/>
</dbReference>
<comment type="caution">
    <text evidence="7">The sequence shown here is derived from an EMBL/GenBank/DDBJ whole genome shotgun (WGS) entry which is preliminary data.</text>
</comment>
<evidence type="ECO:0000313" key="7">
    <source>
        <dbReference type="EMBL" id="GBR48019.1"/>
    </source>
</evidence>
<evidence type="ECO:0000256" key="2">
    <source>
        <dbReference type="ARBA" id="ARBA00009077"/>
    </source>
</evidence>
<protein>
    <submittedName>
        <fullName evidence="7">Cystathionine beta-lyase</fullName>
    </submittedName>
</protein>